<evidence type="ECO:0000256" key="1">
    <source>
        <dbReference type="SAM" id="Phobius"/>
    </source>
</evidence>
<feature type="transmembrane region" description="Helical" evidence="1">
    <location>
        <begin position="21"/>
        <end position="42"/>
    </location>
</feature>
<keyword evidence="1" id="KW-0812">Transmembrane</keyword>
<dbReference type="Proteomes" id="UP000680365">
    <property type="component" value="Unassembled WGS sequence"/>
</dbReference>
<feature type="transmembrane region" description="Helical" evidence="1">
    <location>
        <begin position="192"/>
        <end position="214"/>
    </location>
</feature>
<proteinExistence type="predicted"/>
<name>A0ABS5QL94_9BACT</name>
<gene>
    <name evidence="2" type="ORF">VAMP_8n112</name>
</gene>
<accession>A0ABS5QL94</accession>
<keyword evidence="3" id="KW-1185">Reference proteome</keyword>
<organism evidence="2 3">
    <name type="scientific">Candidatus Vampirococcus lugosii</name>
    <dbReference type="NCBI Taxonomy" id="2789015"/>
    <lineage>
        <taxon>Bacteria</taxon>
        <taxon>Candidatus Absconditibacteriota</taxon>
        <taxon>Vampirococcus</taxon>
    </lineage>
</organism>
<feature type="transmembrane region" description="Helical" evidence="1">
    <location>
        <begin position="160"/>
        <end position="180"/>
    </location>
</feature>
<dbReference type="EMBL" id="JAEDAM010000005">
    <property type="protein sequence ID" value="MBS8121553.1"/>
    <property type="molecule type" value="Genomic_DNA"/>
</dbReference>
<evidence type="ECO:0000313" key="2">
    <source>
        <dbReference type="EMBL" id="MBS8121553.1"/>
    </source>
</evidence>
<reference evidence="2 3" key="1">
    <citation type="journal article" date="2021" name="Nat. Commun.">
        <title>Reductive evolution and unique predatory mode in the CPR bacterium Vampirococcus lugosii.</title>
        <authorList>
            <person name="Moreira D."/>
            <person name="Zivanovic Y."/>
            <person name="Lopez-Archilla A.I."/>
            <person name="Iniesto M."/>
            <person name="Lopez-Garcia P."/>
        </authorList>
    </citation>
    <scope>NUCLEOTIDE SEQUENCE [LARGE SCALE GENOMIC DNA]</scope>
    <source>
        <strain evidence="2">Chiprana</strain>
    </source>
</reference>
<sequence>MQNNIIIEPNNPTGMSILRKGIMGIIVGLMLAFFIFIMYTVFSGVFSTALSSTMSENGGANPLLSLIIMIIGFFSAIIGNMIILIMYNLFFSNKYYDLGKMISLSLITNIFLFFSISIIYILFNKEPQTLLLILAFHIIFANFLSYIIIEIFTNPNYSGVHLIGGTIGISLTIIIFLVIYNLNSIGPSGDGAHILIIVPPILVYTILPVFHTIWEKLYYKFYETGNNFLYIPSIDEVLVDEDEIEDVNVEDINVDN</sequence>
<keyword evidence="1" id="KW-0472">Membrane</keyword>
<comment type="caution">
    <text evidence="2">The sequence shown here is derived from an EMBL/GenBank/DDBJ whole genome shotgun (WGS) entry which is preliminary data.</text>
</comment>
<feature type="transmembrane region" description="Helical" evidence="1">
    <location>
        <begin position="129"/>
        <end position="148"/>
    </location>
</feature>
<feature type="transmembrane region" description="Helical" evidence="1">
    <location>
        <begin position="102"/>
        <end position="123"/>
    </location>
</feature>
<protein>
    <submittedName>
        <fullName evidence="2">Uncharacterized protein</fullName>
    </submittedName>
</protein>
<evidence type="ECO:0000313" key="3">
    <source>
        <dbReference type="Proteomes" id="UP000680365"/>
    </source>
</evidence>
<dbReference type="RefSeq" id="WP_213348202.1">
    <property type="nucleotide sequence ID" value="NZ_JAEDAM010000005.1"/>
</dbReference>
<keyword evidence="1" id="KW-1133">Transmembrane helix</keyword>
<feature type="transmembrane region" description="Helical" evidence="1">
    <location>
        <begin position="62"/>
        <end position="90"/>
    </location>
</feature>